<dbReference type="RefSeq" id="WP_190830963.1">
    <property type="nucleotide sequence ID" value="NZ_CAWPPI010000067.1"/>
</dbReference>
<dbReference type="GO" id="GO:0046872">
    <property type="term" value="F:metal ion binding"/>
    <property type="evidence" value="ECO:0007669"/>
    <property type="project" value="UniProtKB-KW"/>
</dbReference>
<comment type="cofactor">
    <cofactor evidence="1">
        <name>Mg(2+)</name>
        <dbReference type="ChEBI" id="CHEBI:18420"/>
    </cofactor>
</comment>
<dbReference type="Pfam" id="PF01850">
    <property type="entry name" value="PIN"/>
    <property type="match status" value="1"/>
</dbReference>
<evidence type="ECO:0000256" key="2">
    <source>
        <dbReference type="ARBA" id="ARBA00022649"/>
    </source>
</evidence>
<evidence type="ECO:0000256" key="7">
    <source>
        <dbReference type="ARBA" id="ARBA00038093"/>
    </source>
</evidence>
<gene>
    <name evidence="9" type="ORF">ICL16_19670</name>
</gene>
<dbReference type="PANTHER" id="PTHR33653">
    <property type="entry name" value="RIBONUCLEASE VAPC2"/>
    <property type="match status" value="1"/>
</dbReference>
<dbReference type="InterPro" id="IPR029060">
    <property type="entry name" value="PIN-like_dom_sf"/>
</dbReference>
<evidence type="ECO:0000256" key="5">
    <source>
        <dbReference type="ARBA" id="ARBA00022801"/>
    </source>
</evidence>
<name>A0A8J6XM49_9CYAN</name>
<dbReference type="Gene3D" id="3.40.50.1010">
    <property type="entry name" value="5'-nuclease"/>
    <property type="match status" value="1"/>
</dbReference>
<comment type="caution">
    <text evidence="9">The sequence shown here is derived from an EMBL/GenBank/DDBJ whole genome shotgun (WGS) entry which is preliminary data.</text>
</comment>
<evidence type="ECO:0000256" key="4">
    <source>
        <dbReference type="ARBA" id="ARBA00022723"/>
    </source>
</evidence>
<dbReference type="SUPFAM" id="SSF88723">
    <property type="entry name" value="PIN domain-like"/>
    <property type="match status" value="1"/>
</dbReference>
<evidence type="ECO:0000313" key="9">
    <source>
        <dbReference type="EMBL" id="MBD2774229.1"/>
    </source>
</evidence>
<organism evidence="9 10">
    <name type="scientific">Iningainema tapete BLCC-T55</name>
    <dbReference type="NCBI Taxonomy" id="2748662"/>
    <lineage>
        <taxon>Bacteria</taxon>
        <taxon>Bacillati</taxon>
        <taxon>Cyanobacteriota</taxon>
        <taxon>Cyanophyceae</taxon>
        <taxon>Nostocales</taxon>
        <taxon>Scytonemataceae</taxon>
        <taxon>Iningainema tapete</taxon>
    </lineage>
</organism>
<dbReference type="GO" id="GO:0016787">
    <property type="term" value="F:hydrolase activity"/>
    <property type="evidence" value="ECO:0007669"/>
    <property type="project" value="UniProtKB-KW"/>
</dbReference>
<evidence type="ECO:0000256" key="6">
    <source>
        <dbReference type="ARBA" id="ARBA00022842"/>
    </source>
</evidence>
<evidence type="ECO:0000256" key="1">
    <source>
        <dbReference type="ARBA" id="ARBA00001946"/>
    </source>
</evidence>
<reference evidence="9" key="1">
    <citation type="submission" date="2020-09" db="EMBL/GenBank/DDBJ databases">
        <title>Iningainema tapete sp. nov. (Scytonemataceae, Cyanobacteria) from greenhouses in central Florida (USA) produces two types of nodularin with biosynthetic potential for microcystin-LR and anabaenopeptins.</title>
        <authorList>
            <person name="Berthold D.E."/>
            <person name="Lefler F.W."/>
            <person name="Huang I.-S."/>
            <person name="Abdulla H."/>
            <person name="Zimba P.V."/>
            <person name="Laughinghouse H.D. IV."/>
        </authorList>
    </citation>
    <scope>NUCLEOTIDE SEQUENCE</scope>
    <source>
        <strain evidence="9">BLCCT55</strain>
    </source>
</reference>
<feature type="domain" description="PIN" evidence="8">
    <location>
        <begin position="6"/>
        <end position="131"/>
    </location>
</feature>
<dbReference type="GO" id="GO:0004518">
    <property type="term" value="F:nuclease activity"/>
    <property type="evidence" value="ECO:0007669"/>
    <property type="project" value="UniProtKB-KW"/>
</dbReference>
<dbReference type="PANTHER" id="PTHR33653:SF1">
    <property type="entry name" value="RIBONUCLEASE VAPC2"/>
    <property type="match status" value="1"/>
</dbReference>
<evidence type="ECO:0000256" key="3">
    <source>
        <dbReference type="ARBA" id="ARBA00022722"/>
    </source>
</evidence>
<comment type="similarity">
    <text evidence="7">Belongs to the PINc/VapC protein family.</text>
</comment>
<dbReference type="EMBL" id="JACXAE010000067">
    <property type="protein sequence ID" value="MBD2774229.1"/>
    <property type="molecule type" value="Genomic_DNA"/>
</dbReference>
<keyword evidence="5" id="KW-0378">Hydrolase</keyword>
<evidence type="ECO:0000313" key="10">
    <source>
        <dbReference type="Proteomes" id="UP000629098"/>
    </source>
</evidence>
<proteinExistence type="inferred from homology"/>
<keyword evidence="2" id="KW-1277">Toxin-antitoxin system</keyword>
<keyword evidence="6" id="KW-0460">Magnesium</keyword>
<accession>A0A8J6XM49</accession>
<dbReference type="InterPro" id="IPR050556">
    <property type="entry name" value="Type_II_TA_system_RNase"/>
</dbReference>
<dbReference type="CDD" id="cd09881">
    <property type="entry name" value="PIN_VapC4-5_FitB-like"/>
    <property type="match status" value="1"/>
</dbReference>
<keyword evidence="3" id="KW-0540">Nuclease</keyword>
<keyword evidence="10" id="KW-1185">Reference proteome</keyword>
<evidence type="ECO:0000259" key="8">
    <source>
        <dbReference type="Pfam" id="PF01850"/>
    </source>
</evidence>
<dbReference type="InterPro" id="IPR002716">
    <property type="entry name" value="PIN_dom"/>
</dbReference>
<protein>
    <submittedName>
        <fullName evidence="9">Type II toxin-antitoxin system VapC family toxin</fullName>
    </submittedName>
</protein>
<dbReference type="Proteomes" id="UP000629098">
    <property type="component" value="Unassembled WGS sequence"/>
</dbReference>
<sequence>MSLWILDTDTLSLFQNQHPLVKQRVNQVSLKEIAVTVITVEEQMRGWLNVIRQSSQEQRLMWGYLGLRQGVEFFNTIKILDFDQNSASRYAELLRQKIRIGRQDLRIAVIAISNNGILVTRNQRDFSRVPGLQFEDWTITINN</sequence>
<dbReference type="AlphaFoldDB" id="A0A8J6XM49"/>
<keyword evidence="4" id="KW-0479">Metal-binding</keyword>